<protein>
    <submittedName>
        <fullName evidence="2">Uncharacterized protein</fullName>
    </submittedName>
</protein>
<evidence type="ECO:0000313" key="2">
    <source>
        <dbReference type="EMBL" id="KAK3876410.1"/>
    </source>
</evidence>
<feature type="compositionally biased region" description="Basic and acidic residues" evidence="1">
    <location>
        <begin position="124"/>
        <end position="133"/>
    </location>
</feature>
<feature type="compositionally biased region" description="Acidic residues" evidence="1">
    <location>
        <begin position="102"/>
        <end position="111"/>
    </location>
</feature>
<evidence type="ECO:0000256" key="1">
    <source>
        <dbReference type="SAM" id="MobiDB-lite"/>
    </source>
</evidence>
<dbReference type="AlphaFoldDB" id="A0AAE1FMZ7"/>
<feature type="region of interest" description="Disordered" evidence="1">
    <location>
        <begin position="99"/>
        <end position="239"/>
    </location>
</feature>
<reference evidence="2" key="1">
    <citation type="submission" date="2023-10" db="EMBL/GenBank/DDBJ databases">
        <title>Genome assemblies of two species of porcelain crab, Petrolisthes cinctipes and Petrolisthes manimaculis (Anomura: Porcellanidae).</title>
        <authorList>
            <person name="Angst P."/>
        </authorList>
    </citation>
    <scope>NUCLEOTIDE SEQUENCE</scope>
    <source>
        <strain evidence="2">PB745_01</strain>
        <tissue evidence="2">Gill</tissue>
    </source>
</reference>
<feature type="compositionally biased region" description="Polar residues" evidence="1">
    <location>
        <begin position="205"/>
        <end position="214"/>
    </location>
</feature>
<dbReference type="EMBL" id="JAWQEG010001824">
    <property type="protein sequence ID" value="KAK3876410.1"/>
    <property type="molecule type" value="Genomic_DNA"/>
</dbReference>
<feature type="compositionally biased region" description="Acidic residues" evidence="1">
    <location>
        <begin position="230"/>
        <end position="239"/>
    </location>
</feature>
<feature type="compositionally biased region" description="Acidic residues" evidence="1">
    <location>
        <begin position="134"/>
        <end position="151"/>
    </location>
</feature>
<evidence type="ECO:0000313" key="3">
    <source>
        <dbReference type="Proteomes" id="UP001286313"/>
    </source>
</evidence>
<sequence>MLDFIVTIRNIQEGKIPQINKDEKDTSEDVFQIDESMSELLEMIKNRQGDYIQRPNSDIISVGMLRDYVDALCDEEKLEFLNELRSDVKNQYHFLLGREESVETDDDEDSENVGRGNDSNEEDDARRERSEPLKEDDDEDDDDIKEEDETDDKEREENRVEPHSNLHKEMKQLKKGAEEEKKKDEEKKMDVGDNDSGGKTDDESNWYTVSTEMSMNDDSDFDKLDQDTSTSEEGENDKM</sequence>
<gene>
    <name evidence="2" type="ORF">Pcinc_018795</name>
</gene>
<keyword evidence="3" id="KW-1185">Reference proteome</keyword>
<comment type="caution">
    <text evidence="2">The sequence shown here is derived from an EMBL/GenBank/DDBJ whole genome shotgun (WGS) entry which is preliminary data.</text>
</comment>
<name>A0AAE1FMZ7_PETCI</name>
<accession>A0AAE1FMZ7</accession>
<proteinExistence type="predicted"/>
<organism evidence="2 3">
    <name type="scientific">Petrolisthes cinctipes</name>
    <name type="common">Flat porcelain crab</name>
    <dbReference type="NCBI Taxonomy" id="88211"/>
    <lineage>
        <taxon>Eukaryota</taxon>
        <taxon>Metazoa</taxon>
        <taxon>Ecdysozoa</taxon>
        <taxon>Arthropoda</taxon>
        <taxon>Crustacea</taxon>
        <taxon>Multicrustacea</taxon>
        <taxon>Malacostraca</taxon>
        <taxon>Eumalacostraca</taxon>
        <taxon>Eucarida</taxon>
        <taxon>Decapoda</taxon>
        <taxon>Pleocyemata</taxon>
        <taxon>Anomura</taxon>
        <taxon>Galatheoidea</taxon>
        <taxon>Porcellanidae</taxon>
        <taxon>Petrolisthes</taxon>
    </lineage>
</organism>
<feature type="compositionally biased region" description="Basic and acidic residues" evidence="1">
    <location>
        <begin position="152"/>
        <end position="202"/>
    </location>
</feature>
<dbReference type="Proteomes" id="UP001286313">
    <property type="component" value="Unassembled WGS sequence"/>
</dbReference>